<feature type="compositionally biased region" description="Basic residues" evidence="1">
    <location>
        <begin position="561"/>
        <end position="576"/>
    </location>
</feature>
<reference evidence="3 4" key="1">
    <citation type="submission" date="2024-02" db="EMBL/GenBank/DDBJ databases">
        <title>De novo assembly and annotation of 12 fungi associated with fruit tree decline syndrome in Ontario, Canada.</title>
        <authorList>
            <person name="Sulman M."/>
            <person name="Ellouze W."/>
            <person name="Ilyukhin E."/>
        </authorList>
    </citation>
    <scope>NUCLEOTIDE SEQUENCE [LARGE SCALE GENOMIC DNA]</scope>
    <source>
        <strain evidence="3 4">M42-189</strain>
    </source>
</reference>
<evidence type="ECO:0000313" key="4">
    <source>
        <dbReference type="Proteomes" id="UP001521785"/>
    </source>
</evidence>
<organism evidence="3 4">
    <name type="scientific">Paraconiothyrium brasiliense</name>
    <dbReference type="NCBI Taxonomy" id="300254"/>
    <lineage>
        <taxon>Eukaryota</taxon>
        <taxon>Fungi</taxon>
        <taxon>Dikarya</taxon>
        <taxon>Ascomycota</taxon>
        <taxon>Pezizomycotina</taxon>
        <taxon>Dothideomycetes</taxon>
        <taxon>Pleosporomycetidae</taxon>
        <taxon>Pleosporales</taxon>
        <taxon>Massarineae</taxon>
        <taxon>Didymosphaeriaceae</taxon>
        <taxon>Paraconiothyrium</taxon>
    </lineage>
</organism>
<feature type="compositionally biased region" description="Low complexity" evidence="1">
    <location>
        <begin position="548"/>
        <end position="559"/>
    </location>
</feature>
<feature type="compositionally biased region" description="Basic and acidic residues" evidence="1">
    <location>
        <begin position="183"/>
        <end position="192"/>
    </location>
</feature>
<accession>A0ABR3QU32</accession>
<sequence>MAVLAAILPLVSQSSALALVLYRLAAADAHVARDLLKAAKAISDLALIVKEVGTIIKEDDRLPSVECATAVANEKQQLETLIIDQQMSIIQASKLYERARPDARFLMENDSSLSLSIIDERAPNPASLAKYQDRFIASLDIQKSDEQQWLASVCGISKSQLDRLLDRWTRLRQFEEDLLDAERKDQAQKREAQQPFVESDSDDDEPLPNFASSGRPDIIPPLFSESYSLPIPTTTPHQDLTSAPVSPRTSISALPVEAAAAVEAKDKDDELDLEIPWTLRTRRYYWKYVDGNVQESNTDAPTSEAFAHRHSWIEVQASWVCKEALQEAGYSHTQVQKEKPDGRRTKFETWFCIDQPLTFDQVQRLVERTVELYRKTQPPSPPIDPERTRRTSFERRHPSYVPPKSTIDRDRTPLAPQGKPPPPPLERSATAYHISQPPPLDRTKSMPGTQRAPSFYTTNPRSSNIQTPPSSASLPQSAPYLPQPIPIPAHPNMNQAFAPASPLSSTRTFAQPIPYQPPPPPPRHLQPPIYGQSPLRTSLDGARYDHYSSTSGTSDSESVTRSRKVRDTSRRRRRGSRDRSERGGDGGRKKKGHGKAGALMGVAGLTALLDGLVGI</sequence>
<feature type="region of interest" description="Disordered" evidence="1">
    <location>
        <begin position="373"/>
        <end position="595"/>
    </location>
</feature>
<protein>
    <submittedName>
        <fullName evidence="3">Uncharacterized protein</fullName>
    </submittedName>
</protein>
<name>A0ABR3QU32_9PLEO</name>
<feature type="region of interest" description="Disordered" evidence="1">
    <location>
        <begin position="183"/>
        <end position="218"/>
    </location>
</feature>
<evidence type="ECO:0000256" key="1">
    <source>
        <dbReference type="SAM" id="MobiDB-lite"/>
    </source>
</evidence>
<feature type="compositionally biased region" description="Low complexity" evidence="1">
    <location>
        <begin position="468"/>
        <end position="480"/>
    </location>
</feature>
<evidence type="ECO:0000256" key="2">
    <source>
        <dbReference type="SAM" id="SignalP"/>
    </source>
</evidence>
<evidence type="ECO:0000313" key="3">
    <source>
        <dbReference type="EMBL" id="KAL1595669.1"/>
    </source>
</evidence>
<keyword evidence="4" id="KW-1185">Reference proteome</keyword>
<feature type="compositionally biased region" description="Pro residues" evidence="1">
    <location>
        <begin position="514"/>
        <end position="525"/>
    </location>
</feature>
<feature type="compositionally biased region" description="Basic and acidic residues" evidence="1">
    <location>
        <begin position="577"/>
        <end position="587"/>
    </location>
</feature>
<feature type="chain" id="PRO_5046774031" evidence="2">
    <location>
        <begin position="19"/>
        <end position="615"/>
    </location>
</feature>
<proteinExistence type="predicted"/>
<keyword evidence="2" id="KW-0732">Signal</keyword>
<comment type="caution">
    <text evidence="3">The sequence shown here is derived from an EMBL/GenBank/DDBJ whole genome shotgun (WGS) entry which is preliminary data.</text>
</comment>
<feature type="compositionally biased region" description="Basic and acidic residues" evidence="1">
    <location>
        <begin position="384"/>
        <end position="397"/>
    </location>
</feature>
<feature type="signal peptide" evidence="2">
    <location>
        <begin position="1"/>
        <end position="18"/>
    </location>
</feature>
<gene>
    <name evidence="3" type="ORF">SLS60_009358</name>
</gene>
<feature type="compositionally biased region" description="Polar residues" evidence="1">
    <location>
        <begin position="446"/>
        <end position="467"/>
    </location>
</feature>
<dbReference type="Proteomes" id="UP001521785">
    <property type="component" value="Unassembled WGS sequence"/>
</dbReference>
<dbReference type="EMBL" id="JAKJXO020000015">
    <property type="protein sequence ID" value="KAL1595669.1"/>
    <property type="molecule type" value="Genomic_DNA"/>
</dbReference>